<dbReference type="PANTHER" id="PTHR11455:SF9">
    <property type="entry name" value="CRYPTOCHROME CIRCADIAN CLOCK 5 ISOFORM X1"/>
    <property type="match status" value="1"/>
</dbReference>
<dbReference type="PROSITE" id="PS00691">
    <property type="entry name" value="DNA_PHOTOLYASES_1_2"/>
    <property type="match status" value="1"/>
</dbReference>
<dbReference type="PANTHER" id="PTHR11455">
    <property type="entry name" value="CRYPTOCHROME"/>
    <property type="match status" value="1"/>
</dbReference>
<evidence type="ECO:0000256" key="10">
    <source>
        <dbReference type="RuleBase" id="RU004182"/>
    </source>
</evidence>
<dbReference type="Pfam" id="PF03441">
    <property type="entry name" value="FAD_binding_7"/>
    <property type="match status" value="1"/>
</dbReference>
<keyword evidence="6 10" id="KW-0157">Chromophore</keyword>
<dbReference type="InterPro" id="IPR002081">
    <property type="entry name" value="Cryptochrome/DNA_photolyase_1"/>
</dbReference>
<protein>
    <recommendedName>
        <fullName evidence="3">Deoxyribodipyrimidine photo-lyase</fullName>
        <ecNumber evidence="2">4.1.99.3</ecNumber>
    </recommendedName>
</protein>
<dbReference type="GO" id="GO:0003677">
    <property type="term" value="F:DNA binding"/>
    <property type="evidence" value="ECO:0007669"/>
    <property type="project" value="TreeGrafter"/>
</dbReference>
<dbReference type="AlphaFoldDB" id="A0A117LH29"/>
<feature type="site" description="Electron transfer via tryptophanyl radical" evidence="9">
    <location>
        <position position="347"/>
    </location>
</feature>
<feature type="binding site" evidence="8">
    <location>
        <begin position="263"/>
        <end position="270"/>
    </location>
    <ligand>
        <name>FAD</name>
        <dbReference type="ChEBI" id="CHEBI:57692"/>
    </ligand>
</feature>
<dbReference type="GO" id="GO:0071949">
    <property type="term" value="F:FAD binding"/>
    <property type="evidence" value="ECO:0007669"/>
    <property type="project" value="TreeGrafter"/>
</dbReference>
<reference evidence="12 13" key="1">
    <citation type="journal article" date="2015" name="MBio">
        <title>Genome-Resolved Metagenomic Analysis Reveals Roles for Candidate Phyla and Other Microbial Community Members in Biogeochemical Transformations in Oil Reservoirs.</title>
        <authorList>
            <person name="Hu P."/>
            <person name="Tom L."/>
            <person name="Singh A."/>
            <person name="Thomas B.C."/>
            <person name="Baker B.J."/>
            <person name="Piceno Y.M."/>
            <person name="Andersen G.L."/>
            <person name="Banfield J.F."/>
        </authorList>
    </citation>
    <scope>NUCLEOTIDE SEQUENCE [LARGE SCALE GENOMIC DNA]</scope>
    <source>
        <strain evidence="12">46_16</strain>
    </source>
</reference>
<dbReference type="Gene3D" id="1.10.579.10">
    <property type="entry name" value="DNA Cyclobutane Dipyrimidine Photolyase, subunit A, domain 3"/>
    <property type="match status" value="1"/>
</dbReference>
<comment type="cofactor">
    <cofactor evidence="8">
        <name>FAD</name>
        <dbReference type="ChEBI" id="CHEBI:57692"/>
    </cofactor>
    <text evidence="8">Binds 1 FAD per subunit.</text>
</comment>
<evidence type="ECO:0000256" key="1">
    <source>
        <dbReference type="ARBA" id="ARBA00001932"/>
    </source>
</evidence>
<dbReference type="InterPro" id="IPR036155">
    <property type="entry name" value="Crypto/Photolyase_N_sf"/>
</dbReference>
<accession>A0A117LH29</accession>
<dbReference type="PRINTS" id="PR00147">
    <property type="entry name" value="DNAPHOTLYASE"/>
</dbReference>
<dbReference type="InterPro" id="IPR005101">
    <property type="entry name" value="Cryptochr/Photolyase_FAD-bd"/>
</dbReference>
<evidence type="ECO:0000256" key="2">
    <source>
        <dbReference type="ARBA" id="ARBA00013149"/>
    </source>
</evidence>
<dbReference type="Pfam" id="PF00875">
    <property type="entry name" value="DNA_photolyase"/>
    <property type="match status" value="1"/>
</dbReference>
<comment type="cofactor">
    <cofactor evidence="1">
        <name>(6R)-5,10-methylene-5,6,7,8-tetrahydrofolate</name>
        <dbReference type="ChEBI" id="CHEBI:15636"/>
    </cofactor>
</comment>
<dbReference type="Proteomes" id="UP000064249">
    <property type="component" value="Unassembled WGS sequence"/>
</dbReference>
<dbReference type="Gene3D" id="3.40.50.620">
    <property type="entry name" value="HUPs"/>
    <property type="match status" value="1"/>
</dbReference>
<comment type="caution">
    <text evidence="12">The sequence shown here is derived from an EMBL/GenBank/DDBJ whole genome shotgun (WGS) entry which is preliminary data.</text>
</comment>
<dbReference type="PROSITE" id="PS51645">
    <property type="entry name" value="PHR_CRY_ALPHA_BETA"/>
    <property type="match status" value="1"/>
</dbReference>
<dbReference type="GO" id="GO:0003904">
    <property type="term" value="F:deoxyribodipyrimidine photo-lyase activity"/>
    <property type="evidence" value="ECO:0007669"/>
    <property type="project" value="UniProtKB-EC"/>
</dbReference>
<feature type="binding site" evidence="8">
    <location>
        <position position="260"/>
    </location>
    <ligand>
        <name>FAD</name>
        <dbReference type="ChEBI" id="CHEBI:57692"/>
    </ligand>
</feature>
<dbReference type="SUPFAM" id="SSF48173">
    <property type="entry name" value="Cryptochrome/photolyase FAD-binding domain"/>
    <property type="match status" value="1"/>
</dbReference>
<comment type="catalytic activity">
    <reaction evidence="7">
        <text>cyclobutadipyrimidine (in DNA) = 2 pyrimidine residues (in DNA).</text>
        <dbReference type="EC" id="4.1.99.3"/>
    </reaction>
</comment>
<feature type="binding site" evidence="8">
    <location>
        <begin position="223"/>
        <end position="227"/>
    </location>
    <ligand>
        <name>FAD</name>
        <dbReference type="ChEBI" id="CHEBI:57692"/>
    </ligand>
</feature>
<dbReference type="FunFam" id="1.10.579.10:FF:000003">
    <property type="entry name" value="Deoxyribodipyrimidine photo-lyase"/>
    <property type="match status" value="1"/>
</dbReference>
<dbReference type="InterPro" id="IPR006050">
    <property type="entry name" value="DNA_photolyase_N"/>
</dbReference>
<feature type="site" description="Electron transfer via tryptophanyl radical" evidence="9">
    <location>
        <position position="370"/>
    </location>
</feature>
<evidence type="ECO:0000313" key="13">
    <source>
        <dbReference type="Proteomes" id="UP000064249"/>
    </source>
</evidence>
<organism evidence="12 13">
    <name type="scientific">Anaerolinea thermophila</name>
    <dbReference type="NCBI Taxonomy" id="167964"/>
    <lineage>
        <taxon>Bacteria</taxon>
        <taxon>Bacillati</taxon>
        <taxon>Chloroflexota</taxon>
        <taxon>Anaerolineae</taxon>
        <taxon>Anaerolineales</taxon>
        <taxon>Anaerolineaceae</taxon>
        <taxon>Anaerolinea</taxon>
    </lineage>
</organism>
<keyword evidence="12" id="KW-0456">Lyase</keyword>
<dbReference type="PATRIC" id="fig|167964.4.peg.595"/>
<dbReference type="InterPro" id="IPR018394">
    <property type="entry name" value="DNA_photolyase_1_CS_C"/>
</dbReference>
<sequence>MPKQAVSTAIWWIRRDLRLHDNPALQAALRVARTIIPLFILDEAILTHSHERCNAFLFENLRELDIALRERGSRLFIRRGAPLDCLQSIFHESKAQAIFAQQDFSPYAHTRDKAVAAMLPFTLTPGVTIQPPLSIRKKDGNPYTIFTPYARAWREQLPALHLLDAPTHLETPPILFSEPVPSAQPSQLFPAGEQVALQRLHTFLAKQAWDYQHDRDMPGQDSTSLLSPYFHFGVLSSRLAFQQAQTQAQSNKEAAGFHSWINELVWREFYTMILENFPHVVQGAFREQFSRIEWENNEHHFLAWQKGSTGYPLVDAGMRQLQETGWMHNRTRMIVASFLCKDLLINWQWGETFFYENLIDRDLASNNGGWQWSAGTGTDAAPYFRVFNPVTQSKRFDQQGTYIHQWLPELDNIPDKYLHTPWQMPLDVQQDCGCIIGKHYPNPLINHSLARQLALKTYRKVKA</sequence>
<comment type="similarity">
    <text evidence="10">Belongs to the DNA photolyase family.</text>
</comment>
<dbReference type="EMBL" id="LGFU01000008">
    <property type="protein sequence ID" value="KUK46767.1"/>
    <property type="molecule type" value="Genomic_DNA"/>
</dbReference>
<proteinExistence type="inferred from homology"/>
<evidence type="ECO:0000259" key="11">
    <source>
        <dbReference type="PROSITE" id="PS51645"/>
    </source>
</evidence>
<evidence type="ECO:0000256" key="7">
    <source>
        <dbReference type="ARBA" id="ARBA00033999"/>
    </source>
</evidence>
<evidence type="ECO:0000256" key="6">
    <source>
        <dbReference type="ARBA" id="ARBA00022991"/>
    </source>
</evidence>
<dbReference type="GO" id="GO:0000719">
    <property type="term" value="P:photoreactive repair"/>
    <property type="evidence" value="ECO:0007669"/>
    <property type="project" value="UniProtKB-ARBA"/>
</dbReference>
<evidence type="ECO:0000256" key="5">
    <source>
        <dbReference type="ARBA" id="ARBA00022827"/>
    </source>
</evidence>
<keyword evidence="4 8" id="KW-0285">Flavoprotein</keyword>
<dbReference type="Gene3D" id="1.25.40.80">
    <property type="match status" value="1"/>
</dbReference>
<dbReference type="InterPro" id="IPR036134">
    <property type="entry name" value="Crypto/Photolyase_FAD-like_sf"/>
</dbReference>
<evidence type="ECO:0000256" key="3">
    <source>
        <dbReference type="ARBA" id="ARBA00014046"/>
    </source>
</evidence>
<dbReference type="PROSITE" id="PS00394">
    <property type="entry name" value="DNA_PHOTOLYASES_1_1"/>
    <property type="match status" value="1"/>
</dbReference>
<keyword evidence="5 8" id="KW-0274">FAD</keyword>
<feature type="binding site" evidence="8">
    <location>
        <position position="211"/>
    </location>
    <ligand>
        <name>FAD</name>
        <dbReference type="ChEBI" id="CHEBI:57692"/>
    </ligand>
</feature>
<dbReference type="EC" id="4.1.99.3" evidence="2"/>
<evidence type="ECO:0000256" key="8">
    <source>
        <dbReference type="PIRSR" id="PIRSR602081-1"/>
    </source>
</evidence>
<evidence type="ECO:0000256" key="9">
    <source>
        <dbReference type="PIRSR" id="PIRSR602081-2"/>
    </source>
</evidence>
<dbReference type="SUPFAM" id="SSF52425">
    <property type="entry name" value="Cryptochrome/photolyase, N-terminal domain"/>
    <property type="match status" value="1"/>
</dbReference>
<gene>
    <name evidence="12" type="ORF">XD73_0339</name>
</gene>
<dbReference type="GO" id="GO:0009416">
    <property type="term" value="P:response to light stimulus"/>
    <property type="evidence" value="ECO:0007669"/>
    <property type="project" value="TreeGrafter"/>
</dbReference>
<evidence type="ECO:0000313" key="12">
    <source>
        <dbReference type="EMBL" id="KUK46767.1"/>
    </source>
</evidence>
<feature type="binding site" evidence="8">
    <location>
        <begin position="360"/>
        <end position="362"/>
    </location>
    <ligand>
        <name>FAD</name>
        <dbReference type="ChEBI" id="CHEBI:57692"/>
    </ligand>
</feature>
<evidence type="ECO:0000256" key="4">
    <source>
        <dbReference type="ARBA" id="ARBA00022630"/>
    </source>
</evidence>
<feature type="site" description="Electron transfer via tryptophanyl radical" evidence="9">
    <location>
        <position position="294"/>
    </location>
</feature>
<feature type="domain" description="Photolyase/cryptochrome alpha/beta" evidence="11">
    <location>
        <begin position="7"/>
        <end position="129"/>
    </location>
</feature>
<name>A0A117LH29_9CHLR</name>
<dbReference type="InterPro" id="IPR014729">
    <property type="entry name" value="Rossmann-like_a/b/a_fold"/>
</dbReference>